<dbReference type="Proteomes" id="UP000003586">
    <property type="component" value="Chromosome"/>
</dbReference>
<reference evidence="2 3" key="1">
    <citation type="submission" date="2013-12" db="EMBL/GenBank/DDBJ databases">
        <authorList>
            <consortium name="DOE Joint Genome Institute"/>
            <person name="Eisen J."/>
            <person name="Huntemann M."/>
            <person name="Han J."/>
            <person name="Chen A."/>
            <person name="Kyrpides N."/>
            <person name="Mavromatis K."/>
            <person name="Markowitz V."/>
            <person name="Palaniappan K."/>
            <person name="Ivanova N."/>
            <person name="Schaumberg A."/>
            <person name="Pati A."/>
            <person name="Liolios K."/>
            <person name="Nordberg H.P."/>
            <person name="Cantor M.N."/>
            <person name="Hua S.X."/>
            <person name="Woyke T."/>
        </authorList>
    </citation>
    <scope>NUCLEOTIDE SEQUENCE [LARGE SCALE GENOMIC DNA]</scope>
    <source>
        <strain evidence="3">DSM 19437</strain>
    </source>
</reference>
<evidence type="ECO:0000313" key="2">
    <source>
        <dbReference type="EMBL" id="AHF17598.1"/>
    </source>
</evidence>
<dbReference type="OrthoDB" id="677992at2"/>
<evidence type="ECO:0000256" key="1">
    <source>
        <dbReference type="SAM" id="SignalP"/>
    </source>
</evidence>
<dbReference type="HOGENOM" id="CLU_1265834_0_0_10"/>
<protein>
    <recommendedName>
        <fullName evidence="4">DUF4476 domain-containing protein</fullName>
    </recommendedName>
</protein>
<feature type="chain" id="PRO_5004788395" description="DUF4476 domain-containing protein" evidence="1">
    <location>
        <begin position="26"/>
        <end position="218"/>
    </location>
</feature>
<dbReference type="AlphaFoldDB" id="W0F6Z7"/>
<dbReference type="RefSeq" id="WP_008585429.1">
    <property type="nucleotide sequence ID" value="NZ_CP007035.1"/>
</dbReference>
<dbReference type="EMBL" id="CP007035">
    <property type="protein sequence ID" value="AHF17598.1"/>
    <property type="molecule type" value="Genomic_DNA"/>
</dbReference>
<keyword evidence="3" id="KW-1185">Reference proteome</keyword>
<feature type="signal peptide" evidence="1">
    <location>
        <begin position="1"/>
        <end position="25"/>
    </location>
</feature>
<accession>W0F6Z7</accession>
<evidence type="ECO:0000313" key="3">
    <source>
        <dbReference type="Proteomes" id="UP000003586"/>
    </source>
</evidence>
<keyword evidence="1" id="KW-0732">Signal</keyword>
<gene>
    <name evidence="2" type="ORF">NIASO_10645</name>
</gene>
<name>W0F6Z7_9BACT</name>
<evidence type="ECO:0008006" key="4">
    <source>
        <dbReference type="Google" id="ProtNLM"/>
    </source>
</evidence>
<proteinExistence type="predicted"/>
<sequence length="218" mass="24342">MKKFLMLFSGIILISVCCAAQSVNAKLDLRPLLFKNFIPSSVLMKSGETAQVSLNYNTNNQSVIFVQEGVFMTLDNLDKIQTISIDKTVFVPIRGKVYQTTPDPDVFISYSNRPVVKKSGTDKSGIKETTSGEVSNDVSGIYMGRNYKNQDGLEFVKNIWALKGNKLLEIRSTKDLSKAYGVSKSDLDEYVKKNVNDFANQNEAIELLKYVRSLAKAK</sequence>
<organism evidence="2 3">
    <name type="scientific">Niabella soli DSM 19437</name>
    <dbReference type="NCBI Taxonomy" id="929713"/>
    <lineage>
        <taxon>Bacteria</taxon>
        <taxon>Pseudomonadati</taxon>
        <taxon>Bacteroidota</taxon>
        <taxon>Chitinophagia</taxon>
        <taxon>Chitinophagales</taxon>
        <taxon>Chitinophagaceae</taxon>
        <taxon>Niabella</taxon>
    </lineage>
</organism>
<dbReference type="KEGG" id="nso:NIASO_10645"/>